<name>A0A1Q4VEI8_9ACTN</name>
<evidence type="ECO:0000313" key="1">
    <source>
        <dbReference type="EMBL" id="OKH96235.1"/>
    </source>
</evidence>
<dbReference type="EMBL" id="LFBV01000001">
    <property type="protein sequence ID" value="OKH96235.1"/>
    <property type="molecule type" value="Genomic_DNA"/>
</dbReference>
<evidence type="ECO:0008006" key="3">
    <source>
        <dbReference type="Google" id="ProtNLM"/>
    </source>
</evidence>
<accession>A0A1Q4VEI8</accession>
<protein>
    <recommendedName>
        <fullName evidence="3">CRISPR-associated protein Cse1</fullName>
    </recommendedName>
</protein>
<reference evidence="1 2" key="1">
    <citation type="submission" date="2015-06" db="EMBL/GenBank/DDBJ databases">
        <title>Cloning and characterization of the uncialamcin biosynthetic gene cluster.</title>
        <authorList>
            <person name="Yan X."/>
            <person name="Huang T."/>
            <person name="Ge H."/>
            <person name="Shen B."/>
        </authorList>
    </citation>
    <scope>NUCLEOTIDE SEQUENCE [LARGE SCALE GENOMIC DNA]</scope>
    <source>
        <strain evidence="1 2">DCA2648</strain>
    </source>
</reference>
<keyword evidence="2" id="KW-1185">Reference proteome</keyword>
<sequence>MSLVELLRNADRIPALAGLTPGENVAVFEYLTAILYASEHVPESPREWRRWVEDRESLEPAADWLAGEPDDRWDLFHPDRPLGQNAQLAPFLEKYGVGHAQLVIERAGDYNQFFDKSHLHDPDPMQPDIAFRAMLTQHTYGLGGRAMAKASWMGPQLTYQAVARLGGRIRVIATGQTLGDTLRLNLVPGRDRRPTFNYSWTDGRRPRRTFRSGKEPRLPDGRADLHSFLGRSVLLRPVLVDGRVMVDRVLLAAGELLAPLPPTYLQDAALTRTTNYEGPLRPNAERAIWQEAHALYAAAADRTKGADLYDRLADLPDRTVNLWAVGLISRKSAASKWVSDAFPYTPGLRVDLKWASDEGSAICEYAAKALWAAAATAREAAYPSAKPKDRAPQIARFNGARDMWAGAAASFHALLDSVNAGRRPDAGPLETFAREIRASTRKALRSRLASLPPGERGMRARILSEAKLKTMLTAAKCPDHLRGDPDD</sequence>
<dbReference type="AlphaFoldDB" id="A0A1Q4VEI8"/>
<dbReference type="InterPro" id="IPR013381">
    <property type="entry name" value="CRISPR-assoc_prot_Cse1"/>
</dbReference>
<dbReference type="Pfam" id="PF09481">
    <property type="entry name" value="CRISPR_Cse1"/>
    <property type="match status" value="1"/>
</dbReference>
<proteinExistence type="predicted"/>
<gene>
    <name evidence="1" type="ORF">AB852_06255</name>
</gene>
<dbReference type="STRING" id="1048205.AB852_06255"/>
<evidence type="ECO:0000313" key="2">
    <source>
        <dbReference type="Proteomes" id="UP000186455"/>
    </source>
</evidence>
<organism evidence="1 2">
    <name type="scientific">Streptomyces uncialis</name>
    <dbReference type="NCBI Taxonomy" id="1048205"/>
    <lineage>
        <taxon>Bacteria</taxon>
        <taxon>Bacillati</taxon>
        <taxon>Actinomycetota</taxon>
        <taxon>Actinomycetes</taxon>
        <taxon>Kitasatosporales</taxon>
        <taxon>Streptomycetaceae</taxon>
        <taxon>Streptomyces</taxon>
    </lineage>
</organism>
<comment type="caution">
    <text evidence="1">The sequence shown here is derived from an EMBL/GenBank/DDBJ whole genome shotgun (WGS) entry which is preliminary data.</text>
</comment>
<dbReference type="Proteomes" id="UP000186455">
    <property type="component" value="Unassembled WGS sequence"/>
</dbReference>